<evidence type="ECO:0000313" key="16">
    <source>
        <dbReference type="Proteomes" id="UP001249851"/>
    </source>
</evidence>
<dbReference type="Proteomes" id="UP001249851">
    <property type="component" value="Unassembled WGS sequence"/>
</dbReference>
<dbReference type="InterPro" id="IPR036188">
    <property type="entry name" value="FAD/NAD-bd_sf"/>
</dbReference>
<dbReference type="Gene3D" id="3.50.50.100">
    <property type="match status" value="1"/>
</dbReference>
<evidence type="ECO:0000256" key="2">
    <source>
        <dbReference type="ARBA" id="ARBA00022630"/>
    </source>
</evidence>
<dbReference type="GO" id="GO:0004174">
    <property type="term" value="F:electron-transferring-flavoprotein dehydrogenase activity"/>
    <property type="evidence" value="ECO:0007669"/>
    <property type="project" value="TreeGrafter"/>
</dbReference>
<name>A0AAD9VH87_ACRCE</name>
<evidence type="ECO:0000256" key="5">
    <source>
        <dbReference type="ARBA" id="ARBA00037027"/>
    </source>
</evidence>
<keyword evidence="16" id="KW-1185">Reference proteome</keyword>
<evidence type="ECO:0000256" key="13">
    <source>
        <dbReference type="ARBA" id="ARBA00057036"/>
    </source>
</evidence>
<reference evidence="15" key="2">
    <citation type="journal article" date="2023" name="Science">
        <title>Genomic signatures of disease resistance in endangered staghorn corals.</title>
        <authorList>
            <person name="Vollmer S.V."/>
            <person name="Selwyn J.D."/>
            <person name="Despard B.A."/>
            <person name="Roesel C.L."/>
        </authorList>
    </citation>
    <scope>NUCLEOTIDE SEQUENCE</scope>
    <source>
        <strain evidence="15">K2</strain>
    </source>
</reference>
<comment type="cofactor">
    <cofactor evidence="5">
        <name>6-hydroxy-FAD</name>
        <dbReference type="ChEBI" id="CHEBI:60470"/>
    </cofactor>
</comment>
<dbReference type="PRINTS" id="PR00469">
    <property type="entry name" value="PNDRDTASEII"/>
</dbReference>
<evidence type="ECO:0000313" key="15">
    <source>
        <dbReference type="EMBL" id="KAK2573827.1"/>
    </source>
</evidence>
<evidence type="ECO:0000259" key="14">
    <source>
        <dbReference type="Pfam" id="PF07992"/>
    </source>
</evidence>
<dbReference type="PRINTS" id="PR00368">
    <property type="entry name" value="FADPNR"/>
</dbReference>
<evidence type="ECO:0000256" key="10">
    <source>
        <dbReference type="ARBA" id="ARBA00049236"/>
    </source>
</evidence>
<comment type="catalytic activity">
    <reaction evidence="9">
        <text>menadione + NADH + H(+) = menadiol + NAD(+)</text>
        <dbReference type="Rhea" id="RHEA:69695"/>
        <dbReference type="ChEBI" id="CHEBI:6746"/>
        <dbReference type="ChEBI" id="CHEBI:15378"/>
        <dbReference type="ChEBI" id="CHEBI:28869"/>
        <dbReference type="ChEBI" id="CHEBI:57540"/>
        <dbReference type="ChEBI" id="CHEBI:57945"/>
    </reaction>
    <physiologicalReaction direction="left-to-right" evidence="9">
        <dbReference type="Rhea" id="RHEA:69696"/>
    </physiologicalReaction>
</comment>
<evidence type="ECO:0000256" key="9">
    <source>
        <dbReference type="ARBA" id="ARBA00048412"/>
    </source>
</evidence>
<organism evidence="15 16">
    <name type="scientific">Acropora cervicornis</name>
    <name type="common">Staghorn coral</name>
    <dbReference type="NCBI Taxonomy" id="6130"/>
    <lineage>
        <taxon>Eukaryota</taxon>
        <taxon>Metazoa</taxon>
        <taxon>Cnidaria</taxon>
        <taxon>Anthozoa</taxon>
        <taxon>Hexacorallia</taxon>
        <taxon>Scleractinia</taxon>
        <taxon>Astrocoeniina</taxon>
        <taxon>Acroporidae</taxon>
        <taxon>Acropora</taxon>
    </lineage>
</organism>
<feature type="domain" description="FAD/NAD(P)-binding" evidence="14">
    <location>
        <begin position="16"/>
        <end position="302"/>
    </location>
</feature>
<evidence type="ECO:0000256" key="1">
    <source>
        <dbReference type="ARBA" id="ARBA00006442"/>
    </source>
</evidence>
<evidence type="ECO:0000256" key="4">
    <source>
        <dbReference type="ARBA" id="ARBA00023002"/>
    </source>
</evidence>
<dbReference type="InterPro" id="IPR023753">
    <property type="entry name" value="FAD/NAD-binding_dom"/>
</dbReference>
<dbReference type="PANTHER" id="PTHR43735:SF3">
    <property type="entry name" value="FERROPTOSIS SUPPRESSOR PROTEIN 1"/>
    <property type="match status" value="1"/>
</dbReference>
<keyword evidence="4" id="KW-0560">Oxidoreductase</keyword>
<keyword evidence="3" id="KW-0274">FAD</keyword>
<evidence type="ECO:0000256" key="12">
    <source>
        <dbReference type="ARBA" id="ARBA00049479"/>
    </source>
</evidence>
<comment type="catalytic activity">
    <reaction evidence="11">
        <text>phylloquinone + NADH + H(+) = phylloquinol + NAD(+)</text>
        <dbReference type="Rhea" id="RHEA:74075"/>
        <dbReference type="ChEBI" id="CHEBI:15378"/>
        <dbReference type="ChEBI" id="CHEBI:18067"/>
        <dbReference type="ChEBI" id="CHEBI:28433"/>
        <dbReference type="ChEBI" id="CHEBI:57540"/>
        <dbReference type="ChEBI" id="CHEBI:57945"/>
    </reaction>
    <physiologicalReaction direction="left-to-right" evidence="11">
        <dbReference type="Rhea" id="RHEA:74076"/>
    </physiologicalReaction>
</comment>
<dbReference type="SUPFAM" id="SSF51905">
    <property type="entry name" value="FAD/NAD(P)-binding domain"/>
    <property type="match status" value="2"/>
</dbReference>
<sequence>MGTSASSSALPKNSCEVVIVGGGYGGIQVAIGLDSYCKVTLIDPKDAFHHNMAGLRCVVEPSFVKKTLIPYAGVLKHGSFVQDRVVSCNISRSTVTLASGREISYDYLVFACGSSVPFPGKVPLGTSLQDAAKLYKECADQVLESEKIAVIGGGAVGLELVGELAVDFPNKKILLLHGREQILDDRMAPKFLKKINAGLKALKVQTVLGEKVNMDDLNFDSDKPWITGPVTLTTDKGSSFETDLVFRCTGMKVNSVAYQSKLSDKMEKNGSLKVDRYLQIEEIENLFAIGDCCNTPELKLAYIAKLHADVVVENIKRLNENKGLKEYKPGNPAMALTLGRNGGAVQLPNGMVAGKFLTKTLKSKDVMTPAMWKMMKKKMPSNN</sequence>
<comment type="catalytic activity">
    <reaction evidence="12">
        <text>menaquinone-4 + NADH + H(+) = menaquinol-4 + NAD(+)</text>
        <dbReference type="Rhea" id="RHEA:74079"/>
        <dbReference type="ChEBI" id="CHEBI:15378"/>
        <dbReference type="ChEBI" id="CHEBI:57540"/>
        <dbReference type="ChEBI" id="CHEBI:57945"/>
        <dbReference type="ChEBI" id="CHEBI:78277"/>
        <dbReference type="ChEBI" id="CHEBI:193091"/>
    </reaction>
    <physiologicalReaction direction="left-to-right" evidence="12">
        <dbReference type="Rhea" id="RHEA:74080"/>
    </physiologicalReaction>
</comment>
<dbReference type="PANTHER" id="PTHR43735">
    <property type="entry name" value="APOPTOSIS-INDUCING FACTOR 1"/>
    <property type="match status" value="1"/>
</dbReference>
<dbReference type="GO" id="GO:0050660">
    <property type="term" value="F:flavin adenine dinucleotide binding"/>
    <property type="evidence" value="ECO:0007669"/>
    <property type="project" value="TreeGrafter"/>
</dbReference>
<reference evidence="15" key="1">
    <citation type="journal article" date="2023" name="G3 (Bethesda)">
        <title>Whole genome assembly and annotation of the endangered Caribbean coral Acropora cervicornis.</title>
        <authorList>
            <person name="Selwyn J.D."/>
            <person name="Vollmer S.V."/>
        </authorList>
    </citation>
    <scope>NUCLEOTIDE SEQUENCE</scope>
    <source>
        <strain evidence="15">K2</strain>
    </source>
</reference>
<dbReference type="EMBL" id="JARQWQ010000002">
    <property type="protein sequence ID" value="KAK2573827.1"/>
    <property type="molecule type" value="Genomic_DNA"/>
</dbReference>
<dbReference type="Pfam" id="PF07992">
    <property type="entry name" value="Pyr_redox_2"/>
    <property type="match status" value="1"/>
</dbReference>
<evidence type="ECO:0000256" key="8">
    <source>
        <dbReference type="ARBA" id="ARBA00042318"/>
    </source>
</evidence>
<evidence type="ECO:0000256" key="3">
    <source>
        <dbReference type="ARBA" id="ARBA00022827"/>
    </source>
</evidence>
<keyword evidence="2" id="KW-0285">Flavoprotein</keyword>
<comment type="catalytic activity">
    <reaction evidence="10">
        <text>ubiquinone-10 + NADH + H(+) = ubiquinol-10 + NAD(+)</text>
        <dbReference type="Rhea" id="RHEA:61984"/>
        <dbReference type="ChEBI" id="CHEBI:15378"/>
        <dbReference type="ChEBI" id="CHEBI:46245"/>
        <dbReference type="ChEBI" id="CHEBI:57540"/>
        <dbReference type="ChEBI" id="CHEBI:57945"/>
        <dbReference type="ChEBI" id="CHEBI:64183"/>
    </reaction>
    <physiologicalReaction direction="left-to-right" evidence="10">
        <dbReference type="Rhea" id="RHEA:61985"/>
    </physiologicalReaction>
</comment>
<dbReference type="AlphaFoldDB" id="A0AAD9VH87"/>
<accession>A0AAD9VH87</accession>
<comment type="similarity">
    <text evidence="1">Belongs to the FAD-dependent oxidoreductase family.</text>
</comment>
<evidence type="ECO:0000256" key="11">
    <source>
        <dbReference type="ARBA" id="ARBA00049275"/>
    </source>
</evidence>
<evidence type="ECO:0000256" key="6">
    <source>
        <dbReference type="ARBA" id="ARBA00040253"/>
    </source>
</evidence>
<evidence type="ECO:0000256" key="7">
    <source>
        <dbReference type="ARBA" id="ARBA00041541"/>
    </source>
</evidence>
<dbReference type="GO" id="GO:0005737">
    <property type="term" value="C:cytoplasm"/>
    <property type="evidence" value="ECO:0007669"/>
    <property type="project" value="TreeGrafter"/>
</dbReference>
<gene>
    <name evidence="15" type="ORF">P5673_001529</name>
</gene>
<comment type="caution">
    <text evidence="15">The sequence shown here is derived from an EMBL/GenBank/DDBJ whole genome shotgun (WGS) entry which is preliminary data.</text>
</comment>
<dbReference type="FunFam" id="3.50.50.100:FF:000006">
    <property type="entry name" value="apoptosis-inducing factor 2"/>
    <property type="match status" value="1"/>
</dbReference>
<protein>
    <recommendedName>
        <fullName evidence="6">Ferroptosis suppressor protein 1</fullName>
    </recommendedName>
    <alternativeName>
        <fullName evidence="7">Apoptosis-inducing factor homologous mitochondrion-associated inducer of death</fullName>
    </alternativeName>
    <alternativeName>
        <fullName evidence="8">p53-responsive gene 3 protein</fullName>
    </alternativeName>
</protein>
<proteinExistence type="inferred from homology"/>
<comment type="function">
    <text evidence="13">Putative FAD-dependent oxidoreductase.</text>
</comment>